<evidence type="ECO:0000256" key="1">
    <source>
        <dbReference type="ARBA" id="ARBA00022603"/>
    </source>
</evidence>
<dbReference type="InterPro" id="IPR058679">
    <property type="entry name" value="RlmG_N"/>
</dbReference>
<dbReference type="Gene3D" id="3.40.50.150">
    <property type="entry name" value="Vaccinia Virus protein VP39"/>
    <property type="match status" value="2"/>
</dbReference>
<evidence type="ECO:0000313" key="6">
    <source>
        <dbReference type="Proteomes" id="UP001589862"/>
    </source>
</evidence>
<dbReference type="Pfam" id="PF26049">
    <property type="entry name" value="RLMG_N"/>
    <property type="match status" value="1"/>
</dbReference>
<dbReference type="Proteomes" id="UP001589862">
    <property type="component" value="Unassembled WGS sequence"/>
</dbReference>
<organism evidence="5 6">
    <name type="scientific">Micrococcoides hystricis</name>
    <dbReference type="NCBI Taxonomy" id="1572761"/>
    <lineage>
        <taxon>Bacteria</taxon>
        <taxon>Bacillati</taxon>
        <taxon>Actinomycetota</taxon>
        <taxon>Actinomycetes</taxon>
        <taxon>Micrococcales</taxon>
        <taxon>Micrococcaceae</taxon>
        <taxon>Micrococcoides</taxon>
    </lineage>
</organism>
<dbReference type="EC" id="2.1.1.174" evidence="5"/>
<comment type="caution">
    <text evidence="5">The sequence shown here is derived from an EMBL/GenBank/DDBJ whole genome shotgun (WGS) entry which is preliminary data.</text>
</comment>
<sequence>MSIYTVPPQLPELKPQIRAHFLSMTRRPDIDSANLHATDQADVLGARLLTELRREGTFNLETLLVLNDSYGALASAAALLKTGQIYSFQDRLSQQRAALQNLTSTHHTNKFTQLSMQQLRCPDAQLQRELAGVELVLLKLPRAQEELGWLAWAAARLCPDATLVAVGLQKYMTVSQNEVLRRYFGHVSASRGFGKARALVAAQPIADAPEPWQHKSHDVAALPGGALELSGGAATFGAERLDPSSRLLIKAMAEEFQPTSDGHIVDLGCGNGTLAVSFALLHPTLSVTAVDQSASAVISTLRSAELSDVSQQVSAARMDALEEFADGSVAHVVLNPPFHSGHAVDTQIATKLFRAAARALCPGGTLWCVWNSGLKYRPELETLIGPTRQVARNAKFTVTVSQRR</sequence>
<dbReference type="EMBL" id="JBHLUB010000001">
    <property type="protein sequence ID" value="MFC0580933.1"/>
    <property type="molecule type" value="Genomic_DNA"/>
</dbReference>
<evidence type="ECO:0000313" key="5">
    <source>
        <dbReference type="EMBL" id="MFC0580933.1"/>
    </source>
</evidence>
<keyword evidence="2 5" id="KW-0808">Transferase</keyword>
<dbReference type="RefSeq" id="WP_377457361.1">
    <property type="nucleotide sequence ID" value="NZ_JBHLUB010000001.1"/>
</dbReference>
<evidence type="ECO:0000256" key="2">
    <source>
        <dbReference type="ARBA" id="ARBA00022679"/>
    </source>
</evidence>
<dbReference type="Pfam" id="PF05175">
    <property type="entry name" value="MTS"/>
    <property type="match status" value="1"/>
</dbReference>
<evidence type="ECO:0000259" key="4">
    <source>
        <dbReference type="Pfam" id="PF26049"/>
    </source>
</evidence>
<reference evidence="5 6" key="1">
    <citation type="submission" date="2024-09" db="EMBL/GenBank/DDBJ databases">
        <authorList>
            <person name="Sun Q."/>
            <person name="Mori K."/>
        </authorList>
    </citation>
    <scope>NUCLEOTIDE SEQUENCE [LARGE SCALE GENOMIC DNA]</scope>
    <source>
        <strain evidence="5 6">NCAIM B.02604</strain>
    </source>
</reference>
<dbReference type="InterPro" id="IPR029063">
    <property type="entry name" value="SAM-dependent_MTases_sf"/>
</dbReference>
<feature type="domain" description="RlmG N-terminal" evidence="4">
    <location>
        <begin position="18"/>
        <end position="201"/>
    </location>
</feature>
<dbReference type="PANTHER" id="PTHR47816:SF4">
    <property type="entry name" value="RIBOSOMAL RNA SMALL SUBUNIT METHYLTRANSFERASE C"/>
    <property type="match status" value="1"/>
</dbReference>
<evidence type="ECO:0000259" key="3">
    <source>
        <dbReference type="Pfam" id="PF05175"/>
    </source>
</evidence>
<protein>
    <submittedName>
        <fullName evidence="5">Class I SAM-dependent methyltransferase</fullName>
        <ecNumber evidence="5">2.1.1.172</ecNumber>
        <ecNumber evidence="5">2.1.1.174</ecNumber>
    </submittedName>
</protein>
<dbReference type="SUPFAM" id="SSF53335">
    <property type="entry name" value="S-adenosyl-L-methionine-dependent methyltransferases"/>
    <property type="match status" value="1"/>
</dbReference>
<feature type="domain" description="Methyltransferase small" evidence="3">
    <location>
        <begin position="233"/>
        <end position="399"/>
    </location>
</feature>
<dbReference type="InterPro" id="IPR046977">
    <property type="entry name" value="RsmC/RlmG"/>
</dbReference>
<keyword evidence="6" id="KW-1185">Reference proteome</keyword>
<proteinExistence type="predicted"/>
<dbReference type="EC" id="2.1.1.172" evidence="5"/>
<gene>
    <name evidence="5" type="ORF">ACFFFR_00835</name>
</gene>
<dbReference type="PANTHER" id="PTHR47816">
    <property type="entry name" value="RIBOSOMAL RNA SMALL SUBUNIT METHYLTRANSFERASE C"/>
    <property type="match status" value="1"/>
</dbReference>
<dbReference type="InterPro" id="IPR007848">
    <property type="entry name" value="Small_mtfrase_dom"/>
</dbReference>
<accession>A0ABV6P719</accession>
<keyword evidence="1 5" id="KW-0489">Methyltransferase</keyword>
<dbReference type="CDD" id="cd02440">
    <property type="entry name" value="AdoMet_MTases"/>
    <property type="match status" value="1"/>
</dbReference>
<name>A0ABV6P719_9MICC</name>
<dbReference type="GO" id="GO:0052916">
    <property type="term" value="F:23S rRNA (guanine(1835)-N(2))-methyltransferase activity"/>
    <property type="evidence" value="ECO:0007669"/>
    <property type="project" value="UniProtKB-EC"/>
</dbReference>
<dbReference type="GO" id="GO:0052914">
    <property type="term" value="F:16S rRNA (guanine(1207)-N(2))-methyltransferase activity"/>
    <property type="evidence" value="ECO:0007669"/>
    <property type="project" value="UniProtKB-EC"/>
</dbReference>